<comment type="catalytic activity">
    <reaction evidence="3">
        <text>uridine + phosphate = alpha-D-ribose 1-phosphate + uracil</text>
        <dbReference type="Rhea" id="RHEA:24388"/>
        <dbReference type="ChEBI" id="CHEBI:16704"/>
        <dbReference type="ChEBI" id="CHEBI:17568"/>
        <dbReference type="ChEBI" id="CHEBI:43474"/>
        <dbReference type="ChEBI" id="CHEBI:57720"/>
        <dbReference type="EC" id="2.4.2.3"/>
    </reaction>
</comment>
<dbReference type="GO" id="GO:0006152">
    <property type="term" value="P:purine nucleoside catabolic process"/>
    <property type="evidence" value="ECO:0007669"/>
    <property type="project" value="TreeGrafter"/>
</dbReference>
<dbReference type="Gene3D" id="3.40.50.1580">
    <property type="entry name" value="Nucleoside phosphorylase domain"/>
    <property type="match status" value="1"/>
</dbReference>
<reference evidence="5" key="1">
    <citation type="submission" date="2020-10" db="EMBL/GenBank/DDBJ databases">
        <title>Mucilaginibacter mali sp. nov., isolated from rhizosphere soil of apple orchard.</title>
        <authorList>
            <person name="Lee J.-S."/>
            <person name="Kim H.S."/>
            <person name="Kim J.-S."/>
        </authorList>
    </citation>
    <scope>NUCLEOTIDE SEQUENCE</scope>
    <source>
        <strain evidence="5">KCTC 22746</strain>
    </source>
</reference>
<organism evidence="5 6">
    <name type="scientific">Mucilaginibacter myungsuensis</name>
    <dbReference type="NCBI Taxonomy" id="649104"/>
    <lineage>
        <taxon>Bacteria</taxon>
        <taxon>Pseudomonadati</taxon>
        <taxon>Bacteroidota</taxon>
        <taxon>Sphingobacteriia</taxon>
        <taxon>Sphingobacteriales</taxon>
        <taxon>Sphingobacteriaceae</taxon>
        <taxon>Mucilaginibacter</taxon>
    </lineage>
</organism>
<dbReference type="PANTHER" id="PTHR43691:SF11">
    <property type="entry name" value="FI09636P-RELATED"/>
    <property type="match status" value="1"/>
</dbReference>
<gene>
    <name evidence="5" type="ORF">IRJ16_17040</name>
</gene>
<comment type="caution">
    <text evidence="5">The sequence shown here is derived from an EMBL/GenBank/DDBJ whole genome shotgun (WGS) entry which is preliminary data.</text>
</comment>
<evidence type="ECO:0000259" key="4">
    <source>
        <dbReference type="Pfam" id="PF01048"/>
    </source>
</evidence>
<protein>
    <recommendedName>
        <fullName evidence="2">Uridine phosphorylase</fullName>
        <ecNumber evidence="1">2.4.2.3</ecNumber>
    </recommendedName>
</protein>
<dbReference type="GO" id="GO:0004850">
    <property type="term" value="F:uridine phosphorylase activity"/>
    <property type="evidence" value="ECO:0007669"/>
    <property type="project" value="UniProtKB-EC"/>
</dbReference>
<dbReference type="Proteomes" id="UP000622475">
    <property type="component" value="Unassembled WGS sequence"/>
</dbReference>
<dbReference type="PANTHER" id="PTHR43691">
    <property type="entry name" value="URIDINE PHOSPHORYLASE"/>
    <property type="match status" value="1"/>
</dbReference>
<dbReference type="SUPFAM" id="SSF53167">
    <property type="entry name" value="Purine and uridine phosphorylases"/>
    <property type="match status" value="1"/>
</dbReference>
<evidence type="ECO:0000313" key="5">
    <source>
        <dbReference type="EMBL" id="MBE9663597.1"/>
    </source>
</evidence>
<dbReference type="InterPro" id="IPR035994">
    <property type="entry name" value="Nucleoside_phosphorylase_sf"/>
</dbReference>
<sequence>MQQISDTDLILNTDGSIYHLNLLPEDIADTVITVGDPDRVGEVSKHFDTIELKKGKREFITHTGTMGGKRITVLSTGIGTDNIDIVLNELDALVNINFANRTVNEQLRSLNIIRIGTSGAVQANIEVDTLLVSEGAWGLDALMTYYQVELSDQEEVYKTALEHHFSNRYGNHSEDDPYYHFPLKVYFTYGDKGLLVKLADDLPKGFTVTAPGFYAPQGRQVRAKALMGDFLKNLSDFYYEGNITNLEMETAGIYGLSKALGHKAISFNVILANRVTNVFSERPAGIMEQYIADILARIAKGI</sequence>
<evidence type="ECO:0000256" key="3">
    <source>
        <dbReference type="ARBA" id="ARBA00048447"/>
    </source>
</evidence>
<dbReference type="GO" id="GO:0004731">
    <property type="term" value="F:purine-nucleoside phosphorylase activity"/>
    <property type="evidence" value="ECO:0007669"/>
    <property type="project" value="TreeGrafter"/>
</dbReference>
<feature type="domain" description="Nucleoside phosphorylase" evidence="4">
    <location>
        <begin position="31"/>
        <end position="272"/>
    </location>
</feature>
<name>A0A929KYN6_9SPHI</name>
<evidence type="ECO:0000313" key="6">
    <source>
        <dbReference type="Proteomes" id="UP000622475"/>
    </source>
</evidence>
<dbReference type="RefSeq" id="WP_194112836.1">
    <property type="nucleotide sequence ID" value="NZ_JADFFL010000007.1"/>
</dbReference>
<evidence type="ECO:0000256" key="2">
    <source>
        <dbReference type="ARBA" id="ARBA00021980"/>
    </source>
</evidence>
<dbReference type="GO" id="GO:0005829">
    <property type="term" value="C:cytosol"/>
    <property type="evidence" value="ECO:0007669"/>
    <property type="project" value="TreeGrafter"/>
</dbReference>
<evidence type="ECO:0000256" key="1">
    <source>
        <dbReference type="ARBA" id="ARBA00011888"/>
    </source>
</evidence>
<accession>A0A929KYN6</accession>
<dbReference type="EC" id="2.4.2.3" evidence="1"/>
<dbReference type="Pfam" id="PF01048">
    <property type="entry name" value="PNP_UDP_1"/>
    <property type="match status" value="1"/>
</dbReference>
<dbReference type="AlphaFoldDB" id="A0A929KYN6"/>
<dbReference type="CDD" id="cd00436">
    <property type="entry name" value="UP_TbUP-like"/>
    <property type="match status" value="1"/>
</dbReference>
<keyword evidence="6" id="KW-1185">Reference proteome</keyword>
<dbReference type="EMBL" id="JADFFL010000007">
    <property type="protein sequence ID" value="MBE9663597.1"/>
    <property type="molecule type" value="Genomic_DNA"/>
</dbReference>
<dbReference type="InterPro" id="IPR000845">
    <property type="entry name" value="Nucleoside_phosphorylase_d"/>
</dbReference>
<proteinExistence type="predicted"/>